<feature type="transmembrane region" description="Helical" evidence="6">
    <location>
        <begin position="74"/>
        <end position="93"/>
    </location>
</feature>
<dbReference type="PANTHER" id="PTHR32322:SF2">
    <property type="entry name" value="EAMA DOMAIN-CONTAINING PROTEIN"/>
    <property type="match status" value="1"/>
</dbReference>
<feature type="transmembrane region" description="Helical" evidence="6">
    <location>
        <begin position="128"/>
        <end position="148"/>
    </location>
</feature>
<feature type="transmembrane region" description="Helical" evidence="6">
    <location>
        <begin position="183"/>
        <end position="205"/>
    </location>
</feature>
<keyword evidence="4 6" id="KW-1133">Transmembrane helix</keyword>
<keyword evidence="3 6" id="KW-0812">Transmembrane</keyword>
<dbReference type="InterPro" id="IPR000620">
    <property type="entry name" value="EamA_dom"/>
</dbReference>
<keyword evidence="5 6" id="KW-0472">Membrane</keyword>
<evidence type="ECO:0000313" key="8">
    <source>
        <dbReference type="EMBL" id="WQD36539.1"/>
    </source>
</evidence>
<evidence type="ECO:0000256" key="3">
    <source>
        <dbReference type="ARBA" id="ARBA00022692"/>
    </source>
</evidence>
<evidence type="ECO:0000256" key="4">
    <source>
        <dbReference type="ARBA" id="ARBA00022989"/>
    </source>
</evidence>
<dbReference type="Proteomes" id="UP001325680">
    <property type="component" value="Chromosome"/>
</dbReference>
<dbReference type="InterPro" id="IPR050638">
    <property type="entry name" value="AA-Vitamin_Transporters"/>
</dbReference>
<reference evidence="8 9" key="1">
    <citation type="submission" date="2023-12" db="EMBL/GenBank/DDBJ databases">
        <title>Genome sequencing and assembly of bacterial species from a model synthetic community.</title>
        <authorList>
            <person name="Hogle S.L."/>
        </authorList>
    </citation>
    <scope>NUCLEOTIDE SEQUENCE [LARGE SCALE GENOMIC DNA]</scope>
    <source>
        <strain evidence="8 9">HAMBI_3031</strain>
    </source>
</reference>
<evidence type="ECO:0000259" key="7">
    <source>
        <dbReference type="Pfam" id="PF00892"/>
    </source>
</evidence>
<evidence type="ECO:0000256" key="2">
    <source>
        <dbReference type="ARBA" id="ARBA00007362"/>
    </source>
</evidence>
<comment type="subcellular location">
    <subcellularLocation>
        <location evidence="1">Membrane</location>
        <topology evidence="1">Multi-pass membrane protein</topology>
    </subcellularLocation>
</comment>
<evidence type="ECO:0000256" key="6">
    <source>
        <dbReference type="SAM" id="Phobius"/>
    </source>
</evidence>
<feature type="transmembrane region" description="Helical" evidence="6">
    <location>
        <begin position="40"/>
        <end position="62"/>
    </location>
</feature>
<evidence type="ECO:0000256" key="1">
    <source>
        <dbReference type="ARBA" id="ARBA00004141"/>
    </source>
</evidence>
<accession>A0ABZ0W1U5</accession>
<organism evidence="8 9">
    <name type="scientific">Niabella yanshanensis</name>
    <dbReference type="NCBI Taxonomy" id="577386"/>
    <lineage>
        <taxon>Bacteria</taxon>
        <taxon>Pseudomonadati</taxon>
        <taxon>Bacteroidota</taxon>
        <taxon>Chitinophagia</taxon>
        <taxon>Chitinophagales</taxon>
        <taxon>Chitinophagaceae</taxon>
        <taxon>Niabella</taxon>
    </lineage>
</organism>
<dbReference type="PANTHER" id="PTHR32322">
    <property type="entry name" value="INNER MEMBRANE TRANSPORTER"/>
    <property type="match status" value="1"/>
</dbReference>
<feature type="domain" description="EamA" evidence="7">
    <location>
        <begin position="11"/>
        <end position="144"/>
    </location>
</feature>
<protein>
    <submittedName>
        <fullName evidence="8">EamA family transporter</fullName>
    </submittedName>
</protein>
<feature type="transmembrane region" description="Helical" evidence="6">
    <location>
        <begin position="12"/>
        <end position="34"/>
    </location>
</feature>
<feature type="transmembrane region" description="Helical" evidence="6">
    <location>
        <begin position="217"/>
        <end position="239"/>
    </location>
</feature>
<evidence type="ECO:0000256" key="5">
    <source>
        <dbReference type="ARBA" id="ARBA00023136"/>
    </source>
</evidence>
<dbReference type="EMBL" id="CP139960">
    <property type="protein sequence ID" value="WQD36539.1"/>
    <property type="molecule type" value="Genomic_DNA"/>
</dbReference>
<comment type="similarity">
    <text evidence="2">Belongs to the EamA transporter family.</text>
</comment>
<evidence type="ECO:0000313" key="9">
    <source>
        <dbReference type="Proteomes" id="UP001325680"/>
    </source>
</evidence>
<keyword evidence="9" id="KW-1185">Reference proteome</keyword>
<feature type="transmembrane region" description="Helical" evidence="6">
    <location>
        <begin position="154"/>
        <end position="176"/>
    </location>
</feature>
<dbReference type="InterPro" id="IPR037185">
    <property type="entry name" value="EmrE-like"/>
</dbReference>
<feature type="transmembrane region" description="Helical" evidence="6">
    <location>
        <begin position="99"/>
        <end position="121"/>
    </location>
</feature>
<sequence length="301" mass="32946">MTNQNIQSRQSWLITGFIFAILWPSAATATKVALKDAQPLVVAVFRFGIAATIMLFVSHVILENKLPQRKEWRQLAIYGLLNISVYLGMYVVAMKEVTASVGALTVAASPVFISFLSLIFLKKPMSPRILLALLVCISGFVVVAWPLFADASVTARGLALLLVSMFSYALGTIYFTSRQWESLHLLTINGWQTLLGGIFLLPFTLLTYKSDANLFSAGFWAGTLWLALPVSIAAVLLWLKLIKQDAVKAGLWLFLCPIFGIIIAAVLMDDPISLFTVGGLAMVLAGLAISHYDKKLSTPME</sequence>
<name>A0ABZ0W1U5_9BACT</name>
<proteinExistence type="inferred from homology"/>
<feature type="domain" description="EamA" evidence="7">
    <location>
        <begin position="156"/>
        <end position="289"/>
    </location>
</feature>
<dbReference type="RefSeq" id="WP_114790167.1">
    <property type="nucleotide sequence ID" value="NZ_CP139960.1"/>
</dbReference>
<feature type="transmembrane region" description="Helical" evidence="6">
    <location>
        <begin position="274"/>
        <end position="292"/>
    </location>
</feature>
<feature type="transmembrane region" description="Helical" evidence="6">
    <location>
        <begin position="251"/>
        <end position="268"/>
    </location>
</feature>
<dbReference type="SUPFAM" id="SSF103481">
    <property type="entry name" value="Multidrug resistance efflux transporter EmrE"/>
    <property type="match status" value="2"/>
</dbReference>
<gene>
    <name evidence="8" type="ORF">U0035_12765</name>
</gene>
<dbReference type="Pfam" id="PF00892">
    <property type="entry name" value="EamA"/>
    <property type="match status" value="2"/>
</dbReference>